<feature type="region of interest" description="Disordered" evidence="1">
    <location>
        <begin position="39"/>
        <end position="61"/>
    </location>
</feature>
<dbReference type="EMBL" id="KI669465">
    <property type="protein sequence ID" value="OCF55820.1"/>
    <property type="molecule type" value="Genomic_DNA"/>
</dbReference>
<proteinExistence type="predicted"/>
<protein>
    <submittedName>
        <fullName evidence="2">Uncharacterized protein</fullName>
    </submittedName>
</protein>
<keyword evidence="3" id="KW-1185">Reference proteome</keyword>
<reference evidence="3" key="2">
    <citation type="submission" date="2013-12" db="EMBL/GenBank/DDBJ databases">
        <title>Evolution of pathogenesis and genome organization in the Tremellales.</title>
        <authorList>
            <person name="Cuomo C."/>
            <person name="Litvintseva A."/>
            <person name="Heitman J."/>
            <person name="Chen Y."/>
            <person name="Sun S."/>
            <person name="Springer D."/>
            <person name="Dromer F."/>
            <person name="Young S."/>
            <person name="Zeng Q."/>
            <person name="Chapman S."/>
            <person name="Gujja S."/>
            <person name="Saif S."/>
            <person name="Birren B."/>
        </authorList>
    </citation>
    <scope>NUCLEOTIDE SEQUENCE [LARGE SCALE GENOMIC DNA]</scope>
    <source>
        <strain evidence="3">CBS 10435</strain>
    </source>
</reference>
<sequence>MSSNNSSRAPASSACGSLACRTEAASDAAWGLAWDMGDANVSSQKTDGTREPPPTPAQGGK</sequence>
<dbReference type="AlphaFoldDB" id="A0A1B9IKC8"/>
<evidence type="ECO:0000313" key="2">
    <source>
        <dbReference type="EMBL" id="OCF55820.1"/>
    </source>
</evidence>
<feature type="compositionally biased region" description="Pro residues" evidence="1">
    <location>
        <begin position="51"/>
        <end position="61"/>
    </location>
</feature>
<evidence type="ECO:0000313" key="3">
    <source>
        <dbReference type="Proteomes" id="UP000092583"/>
    </source>
</evidence>
<dbReference type="Proteomes" id="UP000092583">
    <property type="component" value="Unassembled WGS sequence"/>
</dbReference>
<evidence type="ECO:0000256" key="1">
    <source>
        <dbReference type="SAM" id="MobiDB-lite"/>
    </source>
</evidence>
<name>A0A1B9IKC8_9TREE</name>
<reference evidence="2 3" key="1">
    <citation type="submission" date="2013-07" db="EMBL/GenBank/DDBJ databases">
        <title>The Genome Sequence of Kwoniella mangroviensis CBS10435.</title>
        <authorList>
            <consortium name="The Broad Institute Genome Sequencing Platform"/>
            <person name="Cuomo C."/>
            <person name="Litvintseva A."/>
            <person name="Chen Y."/>
            <person name="Heitman J."/>
            <person name="Sun S."/>
            <person name="Springer D."/>
            <person name="Dromer F."/>
            <person name="Young S.K."/>
            <person name="Zeng Q."/>
            <person name="Gargeya S."/>
            <person name="Fitzgerald M."/>
            <person name="Abouelleil A."/>
            <person name="Alvarado L."/>
            <person name="Berlin A.M."/>
            <person name="Chapman S.B."/>
            <person name="Dewar J."/>
            <person name="Goldberg J."/>
            <person name="Griggs A."/>
            <person name="Gujja S."/>
            <person name="Hansen M."/>
            <person name="Howarth C."/>
            <person name="Imamovic A."/>
            <person name="Larimer J."/>
            <person name="McCowan C."/>
            <person name="Murphy C."/>
            <person name="Pearson M."/>
            <person name="Priest M."/>
            <person name="Roberts A."/>
            <person name="Saif S."/>
            <person name="Shea T."/>
            <person name="Sykes S."/>
            <person name="Wortman J."/>
            <person name="Nusbaum C."/>
            <person name="Birren B."/>
        </authorList>
    </citation>
    <scope>NUCLEOTIDE SEQUENCE [LARGE SCALE GENOMIC DNA]</scope>
    <source>
        <strain evidence="2 3">CBS 10435</strain>
    </source>
</reference>
<gene>
    <name evidence="2" type="ORF">L486_06573</name>
</gene>
<organism evidence="2 3">
    <name type="scientific">Kwoniella mangroviensis CBS 10435</name>
    <dbReference type="NCBI Taxonomy" id="1331196"/>
    <lineage>
        <taxon>Eukaryota</taxon>
        <taxon>Fungi</taxon>
        <taxon>Dikarya</taxon>
        <taxon>Basidiomycota</taxon>
        <taxon>Agaricomycotina</taxon>
        <taxon>Tremellomycetes</taxon>
        <taxon>Tremellales</taxon>
        <taxon>Cryptococcaceae</taxon>
        <taxon>Kwoniella</taxon>
    </lineage>
</organism>
<accession>A0A1B9IKC8</accession>